<dbReference type="RefSeq" id="WP_111322774.1">
    <property type="nucleotide sequence ID" value="NZ_BIFX01000001.1"/>
</dbReference>
<sequence length="163" mass="18528">MGKTYYLRLPVLITFLKGQTCTLITSAGKWGTGYVYIQNGNIVQYLIKGQNGTLEGSHAQHILEQCQEWQVEFQSNEPISTRPLPLPQLSPSPLPQKNVLRPKKPLDPALLQGLTARQRMVIRMVLTMINGQRSAQQIKQQLNLPPQLIDEVIDLLRRFDIIE</sequence>
<organism evidence="2 3">
    <name type="scientific">Thermosporothrix hazakensis</name>
    <dbReference type="NCBI Taxonomy" id="644383"/>
    <lineage>
        <taxon>Bacteria</taxon>
        <taxon>Bacillati</taxon>
        <taxon>Chloroflexota</taxon>
        <taxon>Ktedonobacteria</taxon>
        <taxon>Ktedonobacterales</taxon>
        <taxon>Thermosporotrichaceae</taxon>
        <taxon>Thermosporothrix</taxon>
    </lineage>
</organism>
<reference evidence="2 3" key="1">
    <citation type="submission" date="2018-06" db="EMBL/GenBank/DDBJ databases">
        <title>Genomic Encyclopedia of Archaeal and Bacterial Type Strains, Phase II (KMG-II): from individual species to whole genera.</title>
        <authorList>
            <person name="Goeker M."/>
        </authorList>
    </citation>
    <scope>NUCLEOTIDE SEQUENCE [LARGE SCALE GENOMIC DNA]</scope>
    <source>
        <strain evidence="2 3">ATCC BAA-1881</strain>
    </source>
</reference>
<comment type="caution">
    <text evidence="2">The sequence shown here is derived from an EMBL/GenBank/DDBJ whole genome shotgun (WGS) entry which is preliminary data.</text>
</comment>
<accession>A0A326UFN4</accession>
<name>A0A326UFN4_THEHA</name>
<protein>
    <recommendedName>
        <fullName evidence="4">DUF4388 domain-containing protein</fullName>
    </recommendedName>
</protein>
<feature type="region of interest" description="Disordered" evidence="1">
    <location>
        <begin position="82"/>
        <end position="103"/>
    </location>
</feature>
<dbReference type="EMBL" id="QKUF01000008">
    <property type="protein sequence ID" value="PZW29413.1"/>
    <property type="molecule type" value="Genomic_DNA"/>
</dbReference>
<gene>
    <name evidence="2" type="ORF">EI42_02707</name>
</gene>
<dbReference type="AlphaFoldDB" id="A0A326UFN4"/>
<feature type="compositionally biased region" description="Pro residues" evidence="1">
    <location>
        <begin position="84"/>
        <end position="94"/>
    </location>
</feature>
<evidence type="ECO:0000313" key="2">
    <source>
        <dbReference type="EMBL" id="PZW29413.1"/>
    </source>
</evidence>
<proteinExistence type="predicted"/>
<evidence type="ECO:0000256" key="1">
    <source>
        <dbReference type="SAM" id="MobiDB-lite"/>
    </source>
</evidence>
<evidence type="ECO:0000313" key="3">
    <source>
        <dbReference type="Proteomes" id="UP000248806"/>
    </source>
</evidence>
<dbReference type="Proteomes" id="UP000248806">
    <property type="component" value="Unassembled WGS sequence"/>
</dbReference>
<evidence type="ECO:0008006" key="4">
    <source>
        <dbReference type="Google" id="ProtNLM"/>
    </source>
</evidence>
<keyword evidence="3" id="KW-1185">Reference proteome</keyword>